<dbReference type="Proteomes" id="UP000322079">
    <property type="component" value="Chromosome"/>
</dbReference>
<sequence length="268" mass="27259">MLLTLTLGALVGAVLGLTGAGGGILAIPALMASQGWSLPQAAPVALLAVVAGAALGAYEGWRRRQVRYRAALLMAVSGVPFTSLGIRLAHQVPAAWLSALFALIMLIVAARSWRAARAAPTAAAPHRDAVCQVNPDTGRLRWNPASLAALAGVGAFTGLLTGLLGVGGGFVIVPALRRLSDLGMHAIVATSLLVIALVGSGGVASALWHGARLPALPSMGFVLAAMAGMLLGRRLVHRLSPSQLLRGFAALVAAVSFSMLWHAATSLA</sequence>
<reference evidence="6 7" key="1">
    <citation type="submission" date="2019-08" db="EMBL/GenBank/DDBJ databases">
        <title>Chromobacterium paludis, a novel bacterium isolated from a Maryland marsh pond.</title>
        <authorList>
            <person name="Blackburn M.B."/>
            <person name="Gundersen-Rindal D.E."/>
        </authorList>
    </citation>
    <scope>NUCLEOTIDE SEQUENCE [LARGE SCALE GENOMIC DNA]</scope>
    <source>
        <strain evidence="7">IIBBL 257-1</strain>
    </source>
</reference>
<organism evidence="6 7">
    <name type="scientific">Chromobacterium paludis</name>
    <dbReference type="NCBI Taxonomy" id="2605945"/>
    <lineage>
        <taxon>Bacteria</taxon>
        <taxon>Pseudomonadati</taxon>
        <taxon>Pseudomonadota</taxon>
        <taxon>Betaproteobacteria</taxon>
        <taxon>Neisseriales</taxon>
        <taxon>Chromobacteriaceae</taxon>
        <taxon>Chromobacterium</taxon>
    </lineage>
</organism>
<evidence type="ECO:0000256" key="3">
    <source>
        <dbReference type="ARBA" id="ARBA00022989"/>
    </source>
</evidence>
<keyword evidence="5" id="KW-1003">Cell membrane</keyword>
<feature type="transmembrane region" description="Helical" evidence="5">
    <location>
        <begin position="244"/>
        <end position="264"/>
    </location>
</feature>
<keyword evidence="7" id="KW-1185">Reference proteome</keyword>
<feature type="transmembrane region" description="Helical" evidence="5">
    <location>
        <begin position="215"/>
        <end position="232"/>
    </location>
</feature>
<dbReference type="InterPro" id="IPR002781">
    <property type="entry name" value="TM_pro_TauE-like"/>
</dbReference>
<comment type="similarity">
    <text evidence="5">Belongs to the 4-toluene sulfonate uptake permease (TSUP) (TC 2.A.102) family.</text>
</comment>
<dbReference type="RefSeq" id="WP_149298772.1">
    <property type="nucleotide sequence ID" value="NZ_CP043473.1"/>
</dbReference>
<dbReference type="GO" id="GO:0005886">
    <property type="term" value="C:plasma membrane"/>
    <property type="evidence" value="ECO:0007669"/>
    <property type="project" value="UniProtKB-SubCell"/>
</dbReference>
<feature type="transmembrane region" description="Helical" evidence="5">
    <location>
        <begin position="36"/>
        <end position="58"/>
    </location>
</feature>
<dbReference type="InterPro" id="IPR051598">
    <property type="entry name" value="TSUP/Inactive_protease-like"/>
</dbReference>
<evidence type="ECO:0000256" key="1">
    <source>
        <dbReference type="ARBA" id="ARBA00004141"/>
    </source>
</evidence>
<protein>
    <recommendedName>
        <fullName evidence="5">Probable membrane transporter protein</fullName>
    </recommendedName>
</protein>
<proteinExistence type="inferred from homology"/>
<evidence type="ECO:0000313" key="6">
    <source>
        <dbReference type="EMBL" id="QEL57277.1"/>
    </source>
</evidence>
<dbReference type="PANTHER" id="PTHR43701:SF2">
    <property type="entry name" value="MEMBRANE TRANSPORTER PROTEIN YJNA-RELATED"/>
    <property type="match status" value="1"/>
</dbReference>
<feature type="transmembrane region" description="Helical" evidence="5">
    <location>
        <begin position="182"/>
        <end position="208"/>
    </location>
</feature>
<gene>
    <name evidence="6" type="ORF">FYK34_17755</name>
</gene>
<accession>A0A5C1DMF9</accession>
<name>A0A5C1DMF9_9NEIS</name>
<evidence type="ECO:0000313" key="7">
    <source>
        <dbReference type="Proteomes" id="UP000322079"/>
    </source>
</evidence>
<dbReference type="Pfam" id="PF01925">
    <property type="entry name" value="TauE"/>
    <property type="match status" value="1"/>
</dbReference>
<feature type="transmembrane region" description="Helical" evidence="5">
    <location>
        <begin position="95"/>
        <end position="113"/>
    </location>
</feature>
<evidence type="ECO:0000256" key="4">
    <source>
        <dbReference type="ARBA" id="ARBA00023136"/>
    </source>
</evidence>
<dbReference type="AlphaFoldDB" id="A0A5C1DMF9"/>
<keyword evidence="2 5" id="KW-0812">Transmembrane</keyword>
<comment type="subcellular location">
    <subcellularLocation>
        <location evidence="5">Cell membrane</location>
        <topology evidence="5">Multi-pass membrane protein</topology>
    </subcellularLocation>
    <subcellularLocation>
        <location evidence="1">Membrane</location>
        <topology evidence="1">Multi-pass membrane protein</topology>
    </subcellularLocation>
</comment>
<evidence type="ECO:0000256" key="2">
    <source>
        <dbReference type="ARBA" id="ARBA00022692"/>
    </source>
</evidence>
<feature type="transmembrane region" description="Helical" evidence="5">
    <location>
        <begin position="70"/>
        <end position="89"/>
    </location>
</feature>
<feature type="transmembrane region" description="Helical" evidence="5">
    <location>
        <begin position="147"/>
        <end position="176"/>
    </location>
</feature>
<keyword evidence="3 5" id="KW-1133">Transmembrane helix</keyword>
<dbReference type="EMBL" id="CP043473">
    <property type="protein sequence ID" value="QEL57277.1"/>
    <property type="molecule type" value="Genomic_DNA"/>
</dbReference>
<keyword evidence="4 5" id="KW-0472">Membrane</keyword>
<dbReference type="PANTHER" id="PTHR43701">
    <property type="entry name" value="MEMBRANE TRANSPORTER PROTEIN MJ0441-RELATED"/>
    <property type="match status" value="1"/>
</dbReference>
<dbReference type="KEGG" id="chrm:FYK34_17755"/>
<evidence type="ECO:0000256" key="5">
    <source>
        <dbReference type="RuleBase" id="RU363041"/>
    </source>
</evidence>